<name>A0A183V864_TOXCA</name>
<protein>
    <submittedName>
        <fullName evidence="4">Secreted protein</fullName>
    </submittedName>
</protein>
<gene>
    <name evidence="2" type="ORF">TCNE_LOCUS16934</name>
</gene>
<dbReference type="Proteomes" id="UP000050794">
    <property type="component" value="Unassembled WGS sequence"/>
</dbReference>
<feature type="chain" id="PRO_5044553692" evidence="1">
    <location>
        <begin position="23"/>
        <end position="83"/>
    </location>
</feature>
<feature type="signal peptide" evidence="1">
    <location>
        <begin position="1"/>
        <end position="22"/>
    </location>
</feature>
<keyword evidence="1" id="KW-0732">Signal</keyword>
<evidence type="ECO:0000313" key="4">
    <source>
        <dbReference type="WBParaSite" id="TCNE_0001693501-mRNA-1"/>
    </source>
</evidence>
<evidence type="ECO:0000256" key="1">
    <source>
        <dbReference type="SAM" id="SignalP"/>
    </source>
</evidence>
<evidence type="ECO:0000313" key="2">
    <source>
        <dbReference type="EMBL" id="VDM48255.1"/>
    </source>
</evidence>
<proteinExistence type="predicted"/>
<dbReference type="EMBL" id="UYWY01024011">
    <property type="protein sequence ID" value="VDM48255.1"/>
    <property type="molecule type" value="Genomic_DNA"/>
</dbReference>
<keyword evidence="3" id="KW-1185">Reference proteome</keyword>
<organism evidence="3 4">
    <name type="scientific">Toxocara canis</name>
    <name type="common">Canine roundworm</name>
    <dbReference type="NCBI Taxonomy" id="6265"/>
    <lineage>
        <taxon>Eukaryota</taxon>
        <taxon>Metazoa</taxon>
        <taxon>Ecdysozoa</taxon>
        <taxon>Nematoda</taxon>
        <taxon>Chromadorea</taxon>
        <taxon>Rhabditida</taxon>
        <taxon>Spirurina</taxon>
        <taxon>Ascaridomorpha</taxon>
        <taxon>Ascaridoidea</taxon>
        <taxon>Toxocaridae</taxon>
        <taxon>Toxocara</taxon>
    </lineage>
</organism>
<accession>A0A183V864</accession>
<reference evidence="2 3" key="2">
    <citation type="submission" date="2018-11" db="EMBL/GenBank/DDBJ databases">
        <authorList>
            <consortium name="Pathogen Informatics"/>
        </authorList>
    </citation>
    <scope>NUCLEOTIDE SEQUENCE [LARGE SCALE GENOMIC DNA]</scope>
</reference>
<sequence length="83" mass="9227">MRAFKGALIAVTVMCQTMLCMSLKRGDSSQIVDLLSVIKGPLSLNEMDQTEHWPDAANLPLYYSFFAGPPRSQKSLSTFPLNF</sequence>
<evidence type="ECO:0000313" key="3">
    <source>
        <dbReference type="Proteomes" id="UP000050794"/>
    </source>
</evidence>
<dbReference type="AlphaFoldDB" id="A0A183V864"/>
<reference evidence="4" key="1">
    <citation type="submission" date="2016-06" db="UniProtKB">
        <authorList>
            <consortium name="WormBaseParasite"/>
        </authorList>
    </citation>
    <scope>IDENTIFICATION</scope>
</reference>
<dbReference type="WBParaSite" id="TCNE_0001693501-mRNA-1">
    <property type="protein sequence ID" value="TCNE_0001693501-mRNA-1"/>
    <property type="gene ID" value="TCNE_0001693501"/>
</dbReference>